<dbReference type="KEGG" id="aym:YM304_00350"/>
<organism evidence="3 4">
    <name type="scientific">Ilumatobacter coccineus (strain NBRC 103263 / KCTC 29153 / YM16-304)</name>
    <dbReference type="NCBI Taxonomy" id="1313172"/>
    <lineage>
        <taxon>Bacteria</taxon>
        <taxon>Bacillati</taxon>
        <taxon>Actinomycetota</taxon>
        <taxon>Acidimicrobiia</taxon>
        <taxon>Acidimicrobiales</taxon>
        <taxon>Ilumatobacteraceae</taxon>
        <taxon>Ilumatobacter</taxon>
    </lineage>
</organism>
<name>A0A6C7E4T0_ILUCY</name>
<keyword evidence="2" id="KW-0812">Transmembrane</keyword>
<keyword evidence="2" id="KW-1133">Transmembrane helix</keyword>
<keyword evidence="4" id="KW-1185">Reference proteome</keyword>
<gene>
    <name evidence="3" type="ORF">YM304_00350</name>
</gene>
<sequence>MGAAAAIYVIAASAHGGASWSVFAATDDQGALRGYGIRLATAIAGVVAGTLAWGRLELSRNEHRRQLAVEKRLSSAAAAAQRERDSDRQRDATADVERRAELDRDRHRSDFTAAVEQLGHEHRSVRLAGLLALEGLAQAEHADVQRLYDIVCAFARERLPVDVTTFENVIHLSHTQNFDGVVDVAGQGELLNGPEVLHLAVDYAEAVAIALRAPKGIKVNLQRTLVVDQTIRIDRRNGESLDLTDAIILNSRFDGDPRDSITFYTLRKAALYNCDWSLSSGGGITLKNCRVFGSKMAMRASLKSLRFFECRILHSQVATNDATVLSMRNCDLQKVRFGSFSDEASSNIRDCSFHRCAGSLPAGDVRNNEVRHCDLRPLTNTEENSAE</sequence>
<evidence type="ECO:0000256" key="1">
    <source>
        <dbReference type="SAM" id="MobiDB-lite"/>
    </source>
</evidence>
<evidence type="ECO:0000313" key="3">
    <source>
        <dbReference type="EMBL" id="BAN00349.1"/>
    </source>
</evidence>
<evidence type="ECO:0000256" key="2">
    <source>
        <dbReference type="SAM" id="Phobius"/>
    </source>
</evidence>
<evidence type="ECO:0008006" key="5">
    <source>
        <dbReference type="Google" id="ProtNLM"/>
    </source>
</evidence>
<proteinExistence type="predicted"/>
<dbReference type="EMBL" id="AP012057">
    <property type="protein sequence ID" value="BAN00349.1"/>
    <property type="molecule type" value="Genomic_DNA"/>
</dbReference>
<evidence type="ECO:0000313" key="4">
    <source>
        <dbReference type="Proteomes" id="UP000011863"/>
    </source>
</evidence>
<accession>A0A6C7E4T0</accession>
<protein>
    <recommendedName>
        <fullName evidence="5">Right handed beta helix domain-containing protein</fullName>
    </recommendedName>
</protein>
<keyword evidence="2" id="KW-0472">Membrane</keyword>
<feature type="transmembrane region" description="Helical" evidence="2">
    <location>
        <begin position="34"/>
        <end position="56"/>
    </location>
</feature>
<dbReference type="Proteomes" id="UP000011863">
    <property type="component" value="Chromosome"/>
</dbReference>
<reference evidence="3 4" key="1">
    <citation type="journal article" date="2013" name="Int. J. Syst. Evol. Microbiol.">
        <title>Ilumatobacter nonamiense sp. nov. and Ilumatobacter coccineum sp. nov., isolated from seashore sand.</title>
        <authorList>
            <person name="Matsumoto A."/>
            <person name="Kasai H."/>
            <person name="Matsuo Y."/>
            <person name="Shizuri Y."/>
            <person name="Ichikawa N."/>
            <person name="Fujita N."/>
            <person name="Omura S."/>
            <person name="Takahashi Y."/>
        </authorList>
    </citation>
    <scope>NUCLEOTIDE SEQUENCE [LARGE SCALE GENOMIC DNA]</scope>
    <source>
        <strain evidence="4">NBRC 103263 / KCTC 29153 / YM16-304</strain>
    </source>
</reference>
<feature type="compositionally biased region" description="Basic and acidic residues" evidence="1">
    <location>
        <begin position="81"/>
        <end position="101"/>
    </location>
</feature>
<feature type="region of interest" description="Disordered" evidence="1">
    <location>
        <begin position="78"/>
        <end position="101"/>
    </location>
</feature>
<dbReference type="AlphaFoldDB" id="A0A6C7E4T0"/>